<dbReference type="SUPFAM" id="SSF55874">
    <property type="entry name" value="ATPase domain of HSP90 chaperone/DNA topoisomerase II/histidine kinase"/>
    <property type="match status" value="1"/>
</dbReference>
<dbReference type="InterPro" id="IPR003594">
    <property type="entry name" value="HATPase_dom"/>
</dbReference>
<evidence type="ECO:0000256" key="6">
    <source>
        <dbReference type="ARBA" id="ARBA00022777"/>
    </source>
</evidence>
<evidence type="ECO:0000256" key="2">
    <source>
        <dbReference type="ARBA" id="ARBA00012438"/>
    </source>
</evidence>
<evidence type="ECO:0000256" key="1">
    <source>
        <dbReference type="ARBA" id="ARBA00000085"/>
    </source>
</evidence>
<comment type="catalytic activity">
    <reaction evidence="1">
        <text>ATP + protein L-histidine = ADP + protein N-phospho-L-histidine.</text>
        <dbReference type="EC" id="2.7.13.3"/>
    </reaction>
</comment>
<dbReference type="Proteomes" id="UP000612282">
    <property type="component" value="Unassembled WGS sequence"/>
</dbReference>
<feature type="domain" description="Histidine kinase/HSP90-like ATPase" evidence="10">
    <location>
        <begin position="294"/>
        <end position="379"/>
    </location>
</feature>
<reference evidence="12 13" key="1">
    <citation type="submission" date="2021-01" db="EMBL/GenBank/DDBJ databases">
        <title>Whole genome shotgun sequence of Actinoplanes couchii NBRC 106145.</title>
        <authorList>
            <person name="Komaki H."/>
            <person name="Tamura T."/>
        </authorList>
    </citation>
    <scope>NUCLEOTIDE SEQUENCE [LARGE SCALE GENOMIC DNA]</scope>
    <source>
        <strain evidence="12 13">NBRC 106145</strain>
    </source>
</reference>
<dbReference type="PANTHER" id="PTHR24421:SF10">
    <property type="entry name" value="NITRATE_NITRITE SENSOR PROTEIN NARQ"/>
    <property type="match status" value="1"/>
</dbReference>
<keyword evidence="4" id="KW-0808">Transferase</keyword>
<dbReference type="InterPro" id="IPR036890">
    <property type="entry name" value="HATPase_C_sf"/>
</dbReference>
<dbReference type="Gene3D" id="3.30.565.10">
    <property type="entry name" value="Histidine kinase-like ATPase, C-terminal domain"/>
    <property type="match status" value="1"/>
</dbReference>
<evidence type="ECO:0000259" key="10">
    <source>
        <dbReference type="Pfam" id="PF02518"/>
    </source>
</evidence>
<keyword evidence="5" id="KW-0547">Nucleotide-binding</keyword>
<evidence type="ECO:0000259" key="11">
    <source>
        <dbReference type="Pfam" id="PF07730"/>
    </source>
</evidence>
<keyword evidence="9" id="KW-1133">Transmembrane helix</keyword>
<dbReference type="EMBL" id="BOMG01000042">
    <property type="protein sequence ID" value="GID54781.1"/>
    <property type="molecule type" value="Genomic_DNA"/>
</dbReference>
<evidence type="ECO:0000256" key="7">
    <source>
        <dbReference type="ARBA" id="ARBA00022840"/>
    </source>
</evidence>
<feature type="domain" description="Signal transduction histidine kinase subgroup 3 dimerisation and phosphoacceptor" evidence="11">
    <location>
        <begin position="180"/>
        <end position="246"/>
    </location>
</feature>
<dbReference type="RefSeq" id="WP_203795859.1">
    <property type="nucleotide sequence ID" value="NZ_BAAAQE010000036.1"/>
</dbReference>
<evidence type="ECO:0000256" key="4">
    <source>
        <dbReference type="ARBA" id="ARBA00022679"/>
    </source>
</evidence>
<keyword evidence="3" id="KW-0597">Phosphoprotein</keyword>
<keyword evidence="8" id="KW-0902">Two-component regulatory system</keyword>
<organism evidence="12 13">
    <name type="scientific">Actinoplanes couchii</name>
    <dbReference type="NCBI Taxonomy" id="403638"/>
    <lineage>
        <taxon>Bacteria</taxon>
        <taxon>Bacillati</taxon>
        <taxon>Actinomycetota</taxon>
        <taxon>Actinomycetes</taxon>
        <taxon>Micromonosporales</taxon>
        <taxon>Micromonosporaceae</taxon>
        <taxon>Actinoplanes</taxon>
    </lineage>
</organism>
<evidence type="ECO:0000256" key="9">
    <source>
        <dbReference type="SAM" id="Phobius"/>
    </source>
</evidence>
<sequence length="385" mass="41319">MTERGRWAWRIWLPPLLTIMIMMATVAYQRGHLLRSPTTAQLVLILTGSVALLFRLHRPVAVTTTAVLAGVLLPLAAGHIVLIDVAAVVALYTVATRCDRRTAWTAGGLAAVALTAAAIPWQPGGLFDLANLVPANYALIAVALGVAASDRQALLAQVRERAELAERTREQEAHRQVREERIRIARDLHDVVAHHITLVNAQAGVAHHLMAAHPDKARDALAGIRDTSRAALDELRATVGLLRTDDDPPDSLRPAPSFAEVDLLIDGFRQAGYDIRVTRTGTPRPLTGAGDLAAYRIVQESLTNAGKHATARRADVRIDYHQAHLGITVVNPARPGHHGPGTGHGLTGMRERAEAAGGALTAEMRADGTYTVHATLPVTDPAQPR</sequence>
<keyword evidence="6 12" id="KW-0418">Kinase</keyword>
<feature type="transmembrane region" description="Helical" evidence="9">
    <location>
        <begin position="68"/>
        <end position="92"/>
    </location>
</feature>
<dbReference type="InterPro" id="IPR050482">
    <property type="entry name" value="Sensor_HK_TwoCompSys"/>
</dbReference>
<dbReference type="InterPro" id="IPR011712">
    <property type="entry name" value="Sig_transdc_His_kin_sub3_dim/P"/>
</dbReference>
<dbReference type="Pfam" id="PF07730">
    <property type="entry name" value="HisKA_3"/>
    <property type="match status" value="1"/>
</dbReference>
<evidence type="ECO:0000256" key="8">
    <source>
        <dbReference type="ARBA" id="ARBA00023012"/>
    </source>
</evidence>
<protein>
    <recommendedName>
        <fullName evidence="2">histidine kinase</fullName>
        <ecNumber evidence="2">2.7.13.3</ecNumber>
    </recommendedName>
</protein>
<gene>
    <name evidence="12" type="ORF">Aco03nite_031850</name>
</gene>
<dbReference type="GO" id="GO:0016301">
    <property type="term" value="F:kinase activity"/>
    <property type="evidence" value="ECO:0007669"/>
    <property type="project" value="UniProtKB-KW"/>
</dbReference>
<dbReference type="Gene3D" id="1.20.5.1930">
    <property type="match status" value="1"/>
</dbReference>
<dbReference type="CDD" id="cd16917">
    <property type="entry name" value="HATPase_UhpB-NarQ-NarX-like"/>
    <property type="match status" value="1"/>
</dbReference>
<evidence type="ECO:0000256" key="3">
    <source>
        <dbReference type="ARBA" id="ARBA00022553"/>
    </source>
</evidence>
<keyword evidence="9" id="KW-0472">Membrane</keyword>
<keyword evidence="7" id="KW-0067">ATP-binding</keyword>
<keyword evidence="9" id="KW-0812">Transmembrane</keyword>
<comment type="caution">
    <text evidence="12">The sequence shown here is derived from an EMBL/GenBank/DDBJ whole genome shotgun (WGS) entry which is preliminary data.</text>
</comment>
<accession>A0ABQ3X8E3</accession>
<dbReference type="Pfam" id="PF02518">
    <property type="entry name" value="HATPase_c"/>
    <property type="match status" value="1"/>
</dbReference>
<proteinExistence type="predicted"/>
<evidence type="ECO:0000256" key="5">
    <source>
        <dbReference type="ARBA" id="ARBA00022741"/>
    </source>
</evidence>
<dbReference type="PANTHER" id="PTHR24421">
    <property type="entry name" value="NITRATE/NITRITE SENSOR PROTEIN NARX-RELATED"/>
    <property type="match status" value="1"/>
</dbReference>
<feature type="transmembrane region" description="Helical" evidence="9">
    <location>
        <begin position="104"/>
        <end position="123"/>
    </location>
</feature>
<evidence type="ECO:0000313" key="13">
    <source>
        <dbReference type="Proteomes" id="UP000612282"/>
    </source>
</evidence>
<evidence type="ECO:0000313" key="12">
    <source>
        <dbReference type="EMBL" id="GID54781.1"/>
    </source>
</evidence>
<keyword evidence="13" id="KW-1185">Reference proteome</keyword>
<name>A0ABQ3X8E3_9ACTN</name>
<dbReference type="EC" id="2.7.13.3" evidence="2"/>
<feature type="transmembrane region" description="Helical" evidence="9">
    <location>
        <begin position="12"/>
        <end position="28"/>
    </location>
</feature>